<accession>A0ABT5KQC4</accession>
<dbReference type="RefSeq" id="WP_273595106.1">
    <property type="nucleotide sequence ID" value="NZ_JAQQXS010000002.1"/>
</dbReference>
<evidence type="ECO:0008006" key="3">
    <source>
        <dbReference type="Google" id="ProtNLM"/>
    </source>
</evidence>
<evidence type="ECO:0000313" key="1">
    <source>
        <dbReference type="EMBL" id="MDC8783982.1"/>
    </source>
</evidence>
<dbReference type="EMBL" id="JAQQXS010000002">
    <property type="protein sequence ID" value="MDC8783982.1"/>
    <property type="molecule type" value="Genomic_DNA"/>
</dbReference>
<evidence type="ECO:0000313" key="2">
    <source>
        <dbReference type="Proteomes" id="UP001219862"/>
    </source>
</evidence>
<protein>
    <recommendedName>
        <fullName evidence="3">DUF4397 domain-containing protein</fullName>
    </recommendedName>
</protein>
<dbReference type="Proteomes" id="UP001219862">
    <property type="component" value="Unassembled WGS sequence"/>
</dbReference>
<reference evidence="1 2" key="1">
    <citation type="submission" date="2022-10" db="EMBL/GenBank/DDBJ databases">
        <title>paucibacter sp. hw8 Genome sequencing.</title>
        <authorList>
            <person name="Park S."/>
        </authorList>
    </citation>
    <scope>NUCLEOTIDE SEQUENCE [LARGE SCALE GENOMIC DNA]</scope>
    <source>
        <strain evidence="2">hw8</strain>
    </source>
</reference>
<name>A0ABT5KQC4_9BURK</name>
<sequence>MPQIPGPFYAIGLRQGSYQIRIVNFITQPNSTLSTKTLPQRQLVNGY</sequence>
<gene>
    <name evidence="1" type="ORF">PRZ01_02110</name>
</gene>
<keyword evidence="2" id="KW-1185">Reference proteome</keyword>
<comment type="caution">
    <text evidence="1">The sequence shown here is derived from an EMBL/GenBank/DDBJ whole genome shotgun (WGS) entry which is preliminary data.</text>
</comment>
<proteinExistence type="predicted"/>
<organism evidence="1 2">
    <name type="scientific">Roseateles koreensis</name>
    <dbReference type="NCBI Taxonomy" id="2987526"/>
    <lineage>
        <taxon>Bacteria</taxon>
        <taxon>Pseudomonadati</taxon>
        <taxon>Pseudomonadota</taxon>
        <taxon>Betaproteobacteria</taxon>
        <taxon>Burkholderiales</taxon>
        <taxon>Sphaerotilaceae</taxon>
        <taxon>Roseateles</taxon>
    </lineage>
</organism>